<proteinExistence type="predicted"/>
<feature type="domain" description="Response regulatory" evidence="8">
    <location>
        <begin position="11"/>
        <end position="125"/>
    </location>
</feature>
<dbReference type="InterPro" id="IPR001789">
    <property type="entry name" value="Sig_transdc_resp-reg_receiver"/>
</dbReference>
<dbReference type="Gene3D" id="6.10.250.690">
    <property type="match status" value="1"/>
</dbReference>
<dbReference type="SUPFAM" id="SSF46894">
    <property type="entry name" value="C-terminal effector domain of the bipartite response regulators"/>
    <property type="match status" value="1"/>
</dbReference>
<evidence type="ECO:0000259" key="9">
    <source>
        <dbReference type="PROSITE" id="PS51755"/>
    </source>
</evidence>
<dbReference type="RefSeq" id="WP_379928523.1">
    <property type="nucleotide sequence ID" value="NZ_JBHUMM010000009.1"/>
</dbReference>
<dbReference type="CDD" id="cd00383">
    <property type="entry name" value="trans_reg_C"/>
    <property type="match status" value="1"/>
</dbReference>
<organism evidence="10 11">
    <name type="scientific">Marinicrinis sediminis</name>
    <dbReference type="NCBI Taxonomy" id="1652465"/>
    <lineage>
        <taxon>Bacteria</taxon>
        <taxon>Bacillati</taxon>
        <taxon>Bacillota</taxon>
        <taxon>Bacilli</taxon>
        <taxon>Bacillales</taxon>
        <taxon>Paenibacillaceae</taxon>
    </lineage>
</organism>
<evidence type="ECO:0000259" key="8">
    <source>
        <dbReference type="PROSITE" id="PS50110"/>
    </source>
</evidence>
<protein>
    <submittedName>
        <fullName evidence="10">Response regulator transcription factor</fullName>
    </submittedName>
</protein>
<dbReference type="SMART" id="SM00862">
    <property type="entry name" value="Trans_reg_C"/>
    <property type="match status" value="1"/>
</dbReference>
<dbReference type="PROSITE" id="PS51755">
    <property type="entry name" value="OMPR_PHOB"/>
    <property type="match status" value="1"/>
</dbReference>
<dbReference type="PROSITE" id="PS50110">
    <property type="entry name" value="RESPONSE_REGULATORY"/>
    <property type="match status" value="1"/>
</dbReference>
<accession>A0ABW5R8M0</accession>
<evidence type="ECO:0000256" key="2">
    <source>
        <dbReference type="ARBA" id="ARBA00023012"/>
    </source>
</evidence>
<dbReference type="Gene3D" id="3.40.50.2300">
    <property type="match status" value="1"/>
</dbReference>
<evidence type="ECO:0000256" key="3">
    <source>
        <dbReference type="ARBA" id="ARBA00023015"/>
    </source>
</evidence>
<dbReference type="InterPro" id="IPR011006">
    <property type="entry name" value="CheY-like_superfamily"/>
</dbReference>
<dbReference type="InterPro" id="IPR001867">
    <property type="entry name" value="OmpR/PhoB-type_DNA-bd"/>
</dbReference>
<evidence type="ECO:0000256" key="6">
    <source>
        <dbReference type="PROSITE-ProRule" id="PRU00169"/>
    </source>
</evidence>
<evidence type="ECO:0000256" key="5">
    <source>
        <dbReference type="ARBA" id="ARBA00023163"/>
    </source>
</evidence>
<name>A0ABW5R8M0_9BACL</name>
<dbReference type="SUPFAM" id="SSF52172">
    <property type="entry name" value="CheY-like"/>
    <property type="match status" value="1"/>
</dbReference>
<dbReference type="InterPro" id="IPR036388">
    <property type="entry name" value="WH-like_DNA-bd_sf"/>
</dbReference>
<gene>
    <name evidence="10" type="ORF">ACFSUC_05680</name>
</gene>
<sequence length="253" mass="28767">MIHIEGLQQKKILLVDDEKEILQLLETVLLKEGFASLYKASSGVEAIELCKTYHPDLIVLDIMLPDMEGFEVCKQIRTFSLSPIIFLSARTEDIDKLMGLGVGGDDYVTKPFSPKEVAFRIKAQLRRNQYQAHTLSHVPPESEDSSMQIGEIEIFPERSEVLLRNKPVTLTAKEFQLLICMARHVNRILSKRQLCEHVWGEDDNGYDNTIMVHIRHLREKLETDPGKPTYIQTVKGLGYKLTAGRSESGRSES</sequence>
<dbReference type="PANTHER" id="PTHR48111">
    <property type="entry name" value="REGULATOR OF RPOS"/>
    <property type="match status" value="1"/>
</dbReference>
<evidence type="ECO:0000313" key="10">
    <source>
        <dbReference type="EMBL" id="MFD2671091.1"/>
    </source>
</evidence>
<dbReference type="Pfam" id="PF00486">
    <property type="entry name" value="Trans_reg_C"/>
    <property type="match status" value="1"/>
</dbReference>
<dbReference type="InterPro" id="IPR016032">
    <property type="entry name" value="Sig_transdc_resp-reg_C-effctor"/>
</dbReference>
<dbReference type="SMART" id="SM00448">
    <property type="entry name" value="REC"/>
    <property type="match status" value="1"/>
</dbReference>
<dbReference type="CDD" id="cd17574">
    <property type="entry name" value="REC_OmpR"/>
    <property type="match status" value="1"/>
</dbReference>
<comment type="caution">
    <text evidence="10">The sequence shown here is derived from an EMBL/GenBank/DDBJ whole genome shotgun (WGS) entry which is preliminary data.</text>
</comment>
<feature type="modified residue" description="4-aspartylphosphate" evidence="6">
    <location>
        <position position="61"/>
    </location>
</feature>
<dbReference type="Gene3D" id="1.10.10.10">
    <property type="entry name" value="Winged helix-like DNA-binding domain superfamily/Winged helix DNA-binding domain"/>
    <property type="match status" value="1"/>
</dbReference>
<evidence type="ECO:0000313" key="11">
    <source>
        <dbReference type="Proteomes" id="UP001597497"/>
    </source>
</evidence>
<keyword evidence="5" id="KW-0804">Transcription</keyword>
<keyword evidence="4 7" id="KW-0238">DNA-binding</keyword>
<keyword evidence="1 6" id="KW-0597">Phosphoprotein</keyword>
<feature type="domain" description="OmpR/PhoB-type" evidence="9">
    <location>
        <begin position="144"/>
        <end position="243"/>
    </location>
</feature>
<keyword evidence="11" id="KW-1185">Reference proteome</keyword>
<evidence type="ECO:0000256" key="7">
    <source>
        <dbReference type="PROSITE-ProRule" id="PRU01091"/>
    </source>
</evidence>
<evidence type="ECO:0000256" key="4">
    <source>
        <dbReference type="ARBA" id="ARBA00023125"/>
    </source>
</evidence>
<feature type="DNA-binding region" description="OmpR/PhoB-type" evidence="7">
    <location>
        <begin position="144"/>
        <end position="243"/>
    </location>
</feature>
<keyword evidence="2" id="KW-0902">Two-component regulatory system</keyword>
<dbReference type="Proteomes" id="UP001597497">
    <property type="component" value="Unassembled WGS sequence"/>
</dbReference>
<dbReference type="Pfam" id="PF00072">
    <property type="entry name" value="Response_reg"/>
    <property type="match status" value="1"/>
</dbReference>
<dbReference type="PANTHER" id="PTHR48111:SF52">
    <property type="entry name" value="TRANSCRIPTIONAL REGULATORY PROTEIN YVRH"/>
    <property type="match status" value="1"/>
</dbReference>
<reference evidence="11" key="1">
    <citation type="journal article" date="2019" name="Int. J. Syst. Evol. Microbiol.">
        <title>The Global Catalogue of Microorganisms (GCM) 10K type strain sequencing project: providing services to taxonomists for standard genome sequencing and annotation.</title>
        <authorList>
            <consortium name="The Broad Institute Genomics Platform"/>
            <consortium name="The Broad Institute Genome Sequencing Center for Infectious Disease"/>
            <person name="Wu L."/>
            <person name="Ma J."/>
        </authorList>
    </citation>
    <scope>NUCLEOTIDE SEQUENCE [LARGE SCALE GENOMIC DNA]</scope>
    <source>
        <strain evidence="11">KCTC 33676</strain>
    </source>
</reference>
<keyword evidence="3" id="KW-0805">Transcription regulation</keyword>
<dbReference type="EMBL" id="JBHUMM010000009">
    <property type="protein sequence ID" value="MFD2671091.1"/>
    <property type="molecule type" value="Genomic_DNA"/>
</dbReference>
<dbReference type="InterPro" id="IPR039420">
    <property type="entry name" value="WalR-like"/>
</dbReference>
<evidence type="ECO:0000256" key="1">
    <source>
        <dbReference type="ARBA" id="ARBA00022553"/>
    </source>
</evidence>